<name>A0AAV5JK23_9ROSI</name>
<organism evidence="1 2">
    <name type="scientific">Rubroshorea leprosula</name>
    <dbReference type="NCBI Taxonomy" id="152421"/>
    <lineage>
        <taxon>Eukaryota</taxon>
        <taxon>Viridiplantae</taxon>
        <taxon>Streptophyta</taxon>
        <taxon>Embryophyta</taxon>
        <taxon>Tracheophyta</taxon>
        <taxon>Spermatophyta</taxon>
        <taxon>Magnoliopsida</taxon>
        <taxon>eudicotyledons</taxon>
        <taxon>Gunneridae</taxon>
        <taxon>Pentapetalae</taxon>
        <taxon>rosids</taxon>
        <taxon>malvids</taxon>
        <taxon>Malvales</taxon>
        <taxon>Dipterocarpaceae</taxon>
        <taxon>Rubroshorea</taxon>
    </lineage>
</organism>
<dbReference type="AlphaFoldDB" id="A0AAV5JK23"/>
<dbReference type="EMBL" id="BPVZ01000034">
    <property type="protein sequence ID" value="GKV11306.1"/>
    <property type="molecule type" value="Genomic_DNA"/>
</dbReference>
<comment type="caution">
    <text evidence="1">The sequence shown here is derived from an EMBL/GenBank/DDBJ whole genome shotgun (WGS) entry which is preliminary data.</text>
</comment>
<protein>
    <submittedName>
        <fullName evidence="1">Uncharacterized protein</fullName>
    </submittedName>
</protein>
<proteinExistence type="predicted"/>
<accession>A0AAV5JK23</accession>
<dbReference type="Proteomes" id="UP001054252">
    <property type="component" value="Unassembled WGS sequence"/>
</dbReference>
<sequence length="33" mass="3547">MGLSFLLEIVGLLNFFLSLELGSPFLGRPAASH</sequence>
<keyword evidence="2" id="KW-1185">Reference proteome</keyword>
<evidence type="ECO:0000313" key="1">
    <source>
        <dbReference type="EMBL" id="GKV11306.1"/>
    </source>
</evidence>
<reference evidence="1 2" key="1">
    <citation type="journal article" date="2021" name="Commun. Biol.">
        <title>The genome of Shorea leprosula (Dipterocarpaceae) highlights the ecological relevance of drought in aseasonal tropical rainforests.</title>
        <authorList>
            <person name="Ng K.K.S."/>
            <person name="Kobayashi M.J."/>
            <person name="Fawcett J.A."/>
            <person name="Hatakeyama M."/>
            <person name="Paape T."/>
            <person name="Ng C.H."/>
            <person name="Ang C.C."/>
            <person name="Tnah L.H."/>
            <person name="Lee C.T."/>
            <person name="Nishiyama T."/>
            <person name="Sese J."/>
            <person name="O'Brien M.J."/>
            <person name="Copetti D."/>
            <person name="Mohd Noor M.I."/>
            <person name="Ong R.C."/>
            <person name="Putra M."/>
            <person name="Sireger I.Z."/>
            <person name="Indrioko S."/>
            <person name="Kosugi Y."/>
            <person name="Izuno A."/>
            <person name="Isagi Y."/>
            <person name="Lee S.L."/>
            <person name="Shimizu K.K."/>
        </authorList>
    </citation>
    <scope>NUCLEOTIDE SEQUENCE [LARGE SCALE GENOMIC DNA]</scope>
    <source>
        <strain evidence="1">214</strain>
    </source>
</reference>
<evidence type="ECO:0000313" key="2">
    <source>
        <dbReference type="Proteomes" id="UP001054252"/>
    </source>
</evidence>
<gene>
    <name evidence="1" type="ORF">SLEP1_g22571</name>
</gene>